<comment type="cofactor">
    <cofactor evidence="1">
        <name>FAD</name>
        <dbReference type="ChEBI" id="CHEBI:57692"/>
    </cofactor>
</comment>
<protein>
    <recommendedName>
        <fullName evidence="10">FAD/NAD(P)-binding domain-containing protein</fullName>
    </recommendedName>
</protein>
<keyword evidence="3" id="KW-0285">Flavoprotein</keyword>
<dbReference type="SUPFAM" id="SSF51905">
    <property type="entry name" value="FAD/NAD(P)-binding domain"/>
    <property type="match status" value="1"/>
</dbReference>
<keyword evidence="4" id="KW-0274">FAD</keyword>
<dbReference type="InterPro" id="IPR050775">
    <property type="entry name" value="FAD-binding_Monooxygenases"/>
</dbReference>
<dbReference type="AlphaFoldDB" id="A0A4U0XG61"/>
<evidence type="ECO:0008006" key="10">
    <source>
        <dbReference type="Google" id="ProtNLM"/>
    </source>
</evidence>
<evidence type="ECO:0000256" key="5">
    <source>
        <dbReference type="ARBA" id="ARBA00022857"/>
    </source>
</evidence>
<name>A0A4U0XG61_9PEZI</name>
<dbReference type="PANTHER" id="PTHR43098:SF3">
    <property type="entry name" value="L-ORNITHINE N(5)-MONOOXYGENASE-RELATED"/>
    <property type="match status" value="1"/>
</dbReference>
<comment type="caution">
    <text evidence="8">The sequence shown here is derived from an EMBL/GenBank/DDBJ whole genome shotgun (WGS) entry which is preliminary data.</text>
</comment>
<dbReference type="PANTHER" id="PTHR43098">
    <property type="entry name" value="L-ORNITHINE N(5)-MONOOXYGENASE-RELATED"/>
    <property type="match status" value="1"/>
</dbReference>
<evidence type="ECO:0000313" key="9">
    <source>
        <dbReference type="Proteomes" id="UP000309340"/>
    </source>
</evidence>
<keyword evidence="9" id="KW-1185">Reference proteome</keyword>
<dbReference type="OrthoDB" id="66881at2759"/>
<dbReference type="Proteomes" id="UP000309340">
    <property type="component" value="Unassembled WGS sequence"/>
</dbReference>
<dbReference type="PRINTS" id="PR00370">
    <property type="entry name" value="FMOXYGENASE"/>
</dbReference>
<dbReference type="GO" id="GO:0050661">
    <property type="term" value="F:NADP binding"/>
    <property type="evidence" value="ECO:0007669"/>
    <property type="project" value="InterPro"/>
</dbReference>
<keyword evidence="6" id="KW-0560">Oxidoreductase</keyword>
<keyword evidence="7" id="KW-0503">Monooxygenase</keyword>
<proteinExistence type="inferred from homology"/>
<evidence type="ECO:0000256" key="4">
    <source>
        <dbReference type="ARBA" id="ARBA00022827"/>
    </source>
</evidence>
<sequence length="239" mass="26840">MAGDEAVSYLNDEVAVTAETAPKGAEVHESTKPAAQKETQGTIESDVLVIGAGFSGITAIHRFRKQGMKVKCFESGADFGGVWYWNRYPGARVDSECPFYQLNIPEVYKDWHFTQRFSDHRELRQYMAHIDKTLGLRKDTYFNARVNDARWDDATSTWTVKTLQGHEARAKYLILCTGLLHRTYIPDFEGLKDYKGEIHHSGEWNESFSAKGKKVAIIGAGATAVQITQELGKQADELT</sequence>
<evidence type="ECO:0000256" key="7">
    <source>
        <dbReference type="ARBA" id="ARBA00023033"/>
    </source>
</evidence>
<accession>A0A4U0XG61</accession>
<evidence type="ECO:0000256" key="6">
    <source>
        <dbReference type="ARBA" id="ARBA00023002"/>
    </source>
</evidence>
<evidence type="ECO:0000256" key="2">
    <source>
        <dbReference type="ARBA" id="ARBA00010139"/>
    </source>
</evidence>
<evidence type="ECO:0000256" key="3">
    <source>
        <dbReference type="ARBA" id="ARBA00022630"/>
    </source>
</evidence>
<dbReference type="InterPro" id="IPR036188">
    <property type="entry name" value="FAD/NAD-bd_sf"/>
</dbReference>
<dbReference type="InterPro" id="IPR020946">
    <property type="entry name" value="Flavin_mOase-like"/>
</dbReference>
<reference evidence="8 9" key="1">
    <citation type="submission" date="2017-03" db="EMBL/GenBank/DDBJ databases">
        <title>Genomes of endolithic fungi from Antarctica.</title>
        <authorList>
            <person name="Coleine C."/>
            <person name="Masonjones S."/>
            <person name="Stajich J.E."/>
        </authorList>
    </citation>
    <scope>NUCLEOTIDE SEQUENCE [LARGE SCALE GENOMIC DNA]</scope>
    <source>
        <strain evidence="8 9">CCFEE 5184</strain>
    </source>
</reference>
<keyword evidence="5" id="KW-0521">NADP</keyword>
<dbReference type="GO" id="GO:0050660">
    <property type="term" value="F:flavin adenine dinucleotide binding"/>
    <property type="evidence" value="ECO:0007669"/>
    <property type="project" value="InterPro"/>
</dbReference>
<dbReference type="Pfam" id="PF00743">
    <property type="entry name" value="FMO-like"/>
    <property type="match status" value="1"/>
</dbReference>
<dbReference type="InterPro" id="IPR000960">
    <property type="entry name" value="Flavin_mOase"/>
</dbReference>
<dbReference type="GO" id="GO:0004499">
    <property type="term" value="F:N,N-dimethylaniline monooxygenase activity"/>
    <property type="evidence" value="ECO:0007669"/>
    <property type="project" value="InterPro"/>
</dbReference>
<comment type="similarity">
    <text evidence="2">Belongs to the FAD-binding monooxygenase family.</text>
</comment>
<dbReference type="Gene3D" id="3.50.50.60">
    <property type="entry name" value="FAD/NAD(P)-binding domain"/>
    <property type="match status" value="1"/>
</dbReference>
<dbReference type="EMBL" id="NAJQ01000256">
    <property type="protein sequence ID" value="TKA73625.1"/>
    <property type="molecule type" value="Genomic_DNA"/>
</dbReference>
<evidence type="ECO:0000313" key="8">
    <source>
        <dbReference type="EMBL" id="TKA73625.1"/>
    </source>
</evidence>
<gene>
    <name evidence="8" type="ORF">B0A55_07489</name>
</gene>
<organism evidence="8 9">
    <name type="scientific">Friedmanniomyces simplex</name>
    <dbReference type="NCBI Taxonomy" id="329884"/>
    <lineage>
        <taxon>Eukaryota</taxon>
        <taxon>Fungi</taxon>
        <taxon>Dikarya</taxon>
        <taxon>Ascomycota</taxon>
        <taxon>Pezizomycotina</taxon>
        <taxon>Dothideomycetes</taxon>
        <taxon>Dothideomycetidae</taxon>
        <taxon>Mycosphaerellales</taxon>
        <taxon>Teratosphaeriaceae</taxon>
        <taxon>Friedmanniomyces</taxon>
    </lineage>
</organism>
<feature type="non-terminal residue" evidence="8">
    <location>
        <position position="239"/>
    </location>
</feature>
<evidence type="ECO:0000256" key="1">
    <source>
        <dbReference type="ARBA" id="ARBA00001974"/>
    </source>
</evidence>